<evidence type="ECO:0000313" key="5">
    <source>
        <dbReference type="EMBL" id="SIR00609.1"/>
    </source>
</evidence>
<feature type="chain" id="PRO_5011980726" evidence="2">
    <location>
        <begin position="27"/>
        <end position="352"/>
    </location>
</feature>
<dbReference type="Proteomes" id="UP000185841">
    <property type="component" value="Unassembled WGS sequence"/>
</dbReference>
<reference evidence="5 6" key="1">
    <citation type="submission" date="2017-01" db="EMBL/GenBank/DDBJ databases">
        <authorList>
            <person name="Mah S.A."/>
            <person name="Swanson W.J."/>
            <person name="Moy G.W."/>
            <person name="Vacquier V.D."/>
        </authorList>
    </citation>
    <scope>NUCLEOTIDE SEQUENCE [LARGE SCALE GENOMIC DNA]</scope>
    <source>
        <strain evidence="5 6">RU36E</strain>
    </source>
</reference>
<evidence type="ECO:0000313" key="6">
    <source>
        <dbReference type="Proteomes" id="UP000185841"/>
    </source>
</evidence>
<sequence>MSRKSTKLLFTPIALVAAMGIASTTAANEQVQVPGLNMPVAASQVQAPATQPMATPKAPAQQAPKTEVERKPRIVQVTPGSGDIPPVPASVVSRQQQAPAVPVETRQDVIVSSGTNTLIPISKGQINRLVTPFEDPQIQTVSDAEISTSGNVIYVTTSAPQPVTMFVTPSDDESVAISLTLFPQDIPPIQANLIFAQSVPGGQVTTSGSALAATASSAYSGQAKKWERGQPYMETIRELMRELALGRLPKGYSFGKLISGAGIPACAQPSLSFDFSKSQLILGHDFRVYVAVAENVSSQTVEFDHGACTHPHRAAITSWPNEILEPGQKTEVFIVTRVPIEVPDSSSRPSLL</sequence>
<name>A0A1N6XEE3_AQUAC</name>
<gene>
    <name evidence="5" type="ORF">SAMN05878282_112106</name>
</gene>
<proteinExistence type="predicted"/>
<evidence type="ECO:0000256" key="2">
    <source>
        <dbReference type="SAM" id="SignalP"/>
    </source>
</evidence>
<dbReference type="InterPro" id="IPR055397">
    <property type="entry name" value="TraK_C"/>
</dbReference>
<dbReference type="Pfam" id="PF06586">
    <property type="entry name" value="TraK_N"/>
    <property type="match status" value="1"/>
</dbReference>
<dbReference type="Pfam" id="PF23536">
    <property type="entry name" value="TraK_C"/>
    <property type="match status" value="1"/>
</dbReference>
<feature type="compositionally biased region" description="Low complexity" evidence="1">
    <location>
        <begin position="47"/>
        <end position="65"/>
    </location>
</feature>
<dbReference type="AlphaFoldDB" id="A0A1N6XEE3"/>
<dbReference type="RefSeq" id="WP_076429384.1">
    <property type="nucleotide sequence ID" value="NZ_FTMP01000012.1"/>
</dbReference>
<accession>A0A1N6XEE3</accession>
<dbReference type="InterPro" id="IPR010563">
    <property type="entry name" value="TraK_N"/>
</dbReference>
<organism evidence="5 6">
    <name type="scientific">Aquipseudomonas alcaligenes</name>
    <name type="common">Pseudomonas alcaligenes</name>
    <dbReference type="NCBI Taxonomy" id="43263"/>
    <lineage>
        <taxon>Bacteria</taxon>
        <taxon>Pseudomonadati</taxon>
        <taxon>Pseudomonadota</taxon>
        <taxon>Gammaproteobacteria</taxon>
        <taxon>Pseudomonadales</taxon>
        <taxon>Pseudomonadaceae</taxon>
        <taxon>Aquipseudomonas</taxon>
    </lineage>
</organism>
<feature type="domain" description="TraK N-terminal" evidence="3">
    <location>
        <begin position="105"/>
        <end position="197"/>
    </location>
</feature>
<feature type="signal peptide" evidence="2">
    <location>
        <begin position="1"/>
        <end position="26"/>
    </location>
</feature>
<evidence type="ECO:0000259" key="4">
    <source>
        <dbReference type="Pfam" id="PF23536"/>
    </source>
</evidence>
<feature type="region of interest" description="Disordered" evidence="1">
    <location>
        <begin position="47"/>
        <end position="69"/>
    </location>
</feature>
<feature type="domain" description="TraK C-terminal" evidence="4">
    <location>
        <begin position="223"/>
        <end position="336"/>
    </location>
</feature>
<evidence type="ECO:0000259" key="3">
    <source>
        <dbReference type="Pfam" id="PF06586"/>
    </source>
</evidence>
<dbReference type="EMBL" id="FTMP01000012">
    <property type="protein sequence ID" value="SIR00609.1"/>
    <property type="molecule type" value="Genomic_DNA"/>
</dbReference>
<protein>
    <submittedName>
        <fullName evidence="5">Conjugal transfer pilus assembly protein TraK</fullName>
    </submittedName>
</protein>
<evidence type="ECO:0000256" key="1">
    <source>
        <dbReference type="SAM" id="MobiDB-lite"/>
    </source>
</evidence>
<keyword evidence="2" id="KW-0732">Signal</keyword>